<keyword evidence="2" id="KW-1133">Transmembrane helix</keyword>
<feature type="region of interest" description="Disordered" evidence="1">
    <location>
        <begin position="45"/>
        <end position="188"/>
    </location>
</feature>
<name>A0A314Z0F0_PRUYE</name>
<feature type="compositionally biased region" description="Basic and acidic residues" evidence="1">
    <location>
        <begin position="88"/>
        <end position="97"/>
    </location>
</feature>
<evidence type="ECO:0000313" key="3">
    <source>
        <dbReference type="EMBL" id="PQQ10628.1"/>
    </source>
</evidence>
<evidence type="ECO:0000313" key="4">
    <source>
        <dbReference type="Proteomes" id="UP000250321"/>
    </source>
</evidence>
<keyword evidence="2" id="KW-0472">Membrane</keyword>
<organism evidence="3 4">
    <name type="scientific">Prunus yedoensis var. nudiflora</name>
    <dbReference type="NCBI Taxonomy" id="2094558"/>
    <lineage>
        <taxon>Eukaryota</taxon>
        <taxon>Viridiplantae</taxon>
        <taxon>Streptophyta</taxon>
        <taxon>Embryophyta</taxon>
        <taxon>Tracheophyta</taxon>
        <taxon>Spermatophyta</taxon>
        <taxon>Magnoliopsida</taxon>
        <taxon>eudicotyledons</taxon>
        <taxon>Gunneridae</taxon>
        <taxon>Pentapetalae</taxon>
        <taxon>rosids</taxon>
        <taxon>fabids</taxon>
        <taxon>Rosales</taxon>
        <taxon>Rosaceae</taxon>
        <taxon>Amygdaloideae</taxon>
        <taxon>Amygdaleae</taxon>
        <taxon>Prunus</taxon>
    </lineage>
</organism>
<comment type="caution">
    <text evidence="3">The sequence shown here is derived from an EMBL/GenBank/DDBJ whole genome shotgun (WGS) entry which is preliminary data.</text>
</comment>
<feature type="compositionally biased region" description="Basic residues" evidence="1">
    <location>
        <begin position="179"/>
        <end position="188"/>
    </location>
</feature>
<protein>
    <submittedName>
        <fullName evidence="3">Uncharacterized protein</fullName>
    </submittedName>
</protein>
<feature type="transmembrane region" description="Helical" evidence="2">
    <location>
        <begin position="20"/>
        <end position="37"/>
    </location>
</feature>
<keyword evidence="2" id="KW-0812">Transmembrane</keyword>
<sequence length="188" mass="20953">MNSQSTCRNQRPKGLKVKPVFQIALLLAVCFWLLYQMKCSHDKAYSGSAENKVSEDRGSDILGRKGNAGWSKDGGISGSEDVNLVEGSTKKEDRGVGDDMLDENAEENNEAESNKVDDHAHGKLGRREGNEIERETEMQYKVLNITDDNSDVEDKGNDEPVGLNKNSLQEENSQERQGIHRKLTGSRR</sequence>
<feature type="compositionally biased region" description="Basic and acidic residues" evidence="1">
    <location>
        <begin position="112"/>
        <end position="138"/>
    </location>
</feature>
<proteinExistence type="predicted"/>
<dbReference type="STRING" id="2094558.A0A314Z0F0"/>
<feature type="compositionally biased region" description="Acidic residues" evidence="1">
    <location>
        <begin position="99"/>
        <end position="110"/>
    </location>
</feature>
<feature type="compositionally biased region" description="Basic and acidic residues" evidence="1">
    <location>
        <begin position="52"/>
        <end position="63"/>
    </location>
</feature>
<dbReference type="Proteomes" id="UP000250321">
    <property type="component" value="Unassembled WGS sequence"/>
</dbReference>
<accession>A0A314Z0F0</accession>
<dbReference type="AlphaFoldDB" id="A0A314Z0F0"/>
<dbReference type="OrthoDB" id="1928179at2759"/>
<dbReference type="PANTHER" id="PTHR33700:SF26">
    <property type="entry name" value="METHYLTRANSFERASE"/>
    <property type="match status" value="1"/>
</dbReference>
<dbReference type="PANTHER" id="PTHR33700">
    <property type="entry name" value="MYB-LIKE PROTEIN X"/>
    <property type="match status" value="1"/>
</dbReference>
<evidence type="ECO:0000256" key="1">
    <source>
        <dbReference type="SAM" id="MobiDB-lite"/>
    </source>
</evidence>
<reference evidence="3 4" key="1">
    <citation type="submission" date="2018-02" db="EMBL/GenBank/DDBJ databases">
        <title>Draft genome of wild Prunus yedoensis var. nudiflora.</title>
        <authorList>
            <person name="Baek S."/>
            <person name="Kim J.-H."/>
            <person name="Choi K."/>
            <person name="Kim G.-B."/>
            <person name="Cho A."/>
            <person name="Jang H."/>
            <person name="Shin C.-H."/>
            <person name="Yu H.-J."/>
            <person name="Mun J.-H."/>
        </authorList>
    </citation>
    <scope>NUCLEOTIDE SEQUENCE [LARGE SCALE GENOMIC DNA]</scope>
    <source>
        <strain evidence="4">cv. Jeju island</strain>
        <tissue evidence="3">Leaf</tissue>
    </source>
</reference>
<evidence type="ECO:0000256" key="2">
    <source>
        <dbReference type="SAM" id="Phobius"/>
    </source>
</evidence>
<gene>
    <name evidence="3" type="ORF">Pyn_18914</name>
</gene>
<keyword evidence="4" id="KW-1185">Reference proteome</keyword>
<dbReference type="EMBL" id="PJQY01000486">
    <property type="protein sequence ID" value="PQQ10628.1"/>
    <property type="molecule type" value="Genomic_DNA"/>
</dbReference>